<name>A0ABT4DQD5_9BACL</name>
<reference evidence="1 2" key="1">
    <citation type="submission" date="2022-05" db="EMBL/GenBank/DDBJ databases">
        <title>Genome Sequencing of Bee-Associated Microbes.</title>
        <authorList>
            <person name="Dunlap C."/>
        </authorList>
    </citation>
    <scope>NUCLEOTIDE SEQUENCE [LARGE SCALE GENOMIC DNA]</scope>
    <source>
        <strain evidence="1 2">NRRL NRS-1438</strain>
    </source>
</reference>
<dbReference type="RefSeq" id="WP_268601357.1">
    <property type="nucleotide sequence ID" value="NZ_JAMDLW010000009.1"/>
</dbReference>
<comment type="caution">
    <text evidence="1">The sequence shown here is derived from an EMBL/GenBank/DDBJ whole genome shotgun (WGS) entry which is preliminary data.</text>
</comment>
<gene>
    <name evidence="1" type="ORF">M5X09_07695</name>
</gene>
<proteinExistence type="predicted"/>
<evidence type="ECO:0000313" key="2">
    <source>
        <dbReference type="Proteomes" id="UP001207626"/>
    </source>
</evidence>
<dbReference type="Proteomes" id="UP001207626">
    <property type="component" value="Unassembled WGS sequence"/>
</dbReference>
<evidence type="ECO:0008006" key="3">
    <source>
        <dbReference type="Google" id="ProtNLM"/>
    </source>
</evidence>
<sequence>MTDRVFLTGNKPFGEGSPFIDHIALFVQEGHTKNVTKLPLAETAGYNPTIFLGDFTGDKTDDICIVIDAGGSGGIIYANLFSYWNWKYHLIFDSETFNATKGNYDVVYKDTYKVEVINRQLYTKYTIDIAYKGADYLASIYDQGGKLIQPMTGEVGNIGGLYPIDYERDGIYDLTAAQNIMGQYQADRLGIVNTVLHWNGMAYIPIRQYVQIYGSKLQS</sequence>
<dbReference type="EMBL" id="JAMDLW010000009">
    <property type="protein sequence ID" value="MCY9519565.1"/>
    <property type="molecule type" value="Genomic_DNA"/>
</dbReference>
<organism evidence="1 2">
    <name type="scientific">Paenibacillus apiarius</name>
    <dbReference type="NCBI Taxonomy" id="46240"/>
    <lineage>
        <taxon>Bacteria</taxon>
        <taxon>Bacillati</taxon>
        <taxon>Bacillota</taxon>
        <taxon>Bacilli</taxon>
        <taxon>Bacillales</taxon>
        <taxon>Paenibacillaceae</taxon>
        <taxon>Paenibacillus</taxon>
    </lineage>
</organism>
<keyword evidence="2" id="KW-1185">Reference proteome</keyword>
<accession>A0ABT4DQD5</accession>
<protein>
    <recommendedName>
        <fullName evidence="3">VCBS repeat-containing protein</fullName>
    </recommendedName>
</protein>
<evidence type="ECO:0000313" key="1">
    <source>
        <dbReference type="EMBL" id="MCY9519565.1"/>
    </source>
</evidence>